<protein>
    <submittedName>
        <fullName evidence="3">Flagellar export chaperone FlgN</fullName>
    </submittedName>
</protein>
<dbReference type="Pfam" id="PF05130">
    <property type="entry name" value="FlgN"/>
    <property type="match status" value="1"/>
</dbReference>
<reference evidence="3" key="2">
    <citation type="submission" date="2024-06" db="EMBL/GenBank/DDBJ databases">
        <title>Caproicibacterium argilliputei sp. nov, a novel caproic acid producing anaerobic bacterium isolated from pit mud.</title>
        <authorList>
            <person name="Xia S."/>
        </authorList>
    </citation>
    <scope>NUCLEOTIDE SEQUENCE</scope>
    <source>
        <strain evidence="3">ZCY20-5</strain>
    </source>
</reference>
<dbReference type="EMBL" id="CP135996">
    <property type="protein sequence ID" value="WOC31278.1"/>
    <property type="molecule type" value="Genomic_DNA"/>
</dbReference>
<dbReference type="RefSeq" id="WP_275843915.1">
    <property type="nucleotide sequence ID" value="NZ_CP135996.1"/>
</dbReference>
<dbReference type="InterPro" id="IPR007809">
    <property type="entry name" value="FlgN-like"/>
</dbReference>
<reference evidence="3" key="1">
    <citation type="submission" date="2023-09" db="EMBL/GenBank/DDBJ databases">
        <authorList>
            <person name="Zeng C."/>
        </authorList>
    </citation>
    <scope>NUCLEOTIDE SEQUENCE</scope>
    <source>
        <strain evidence="3">ZCY20-5</strain>
    </source>
</reference>
<proteinExistence type="predicted"/>
<dbReference type="SUPFAM" id="SSF140566">
    <property type="entry name" value="FlgN-like"/>
    <property type="match status" value="1"/>
</dbReference>
<dbReference type="Gene3D" id="1.20.58.300">
    <property type="entry name" value="FlgN-like"/>
    <property type="match status" value="1"/>
</dbReference>
<keyword evidence="1" id="KW-1005">Bacterial flagellum biogenesis</keyword>
<evidence type="ECO:0000256" key="2">
    <source>
        <dbReference type="SAM" id="Coils"/>
    </source>
</evidence>
<dbReference type="GO" id="GO:0044780">
    <property type="term" value="P:bacterial-type flagellum assembly"/>
    <property type="evidence" value="ECO:0007669"/>
    <property type="project" value="InterPro"/>
</dbReference>
<dbReference type="Proteomes" id="UP001300604">
    <property type="component" value="Chromosome"/>
</dbReference>
<keyword evidence="4" id="KW-1185">Reference proteome</keyword>
<evidence type="ECO:0000256" key="1">
    <source>
        <dbReference type="ARBA" id="ARBA00022795"/>
    </source>
</evidence>
<feature type="coiled-coil region" evidence="2">
    <location>
        <begin position="41"/>
        <end position="68"/>
    </location>
</feature>
<organism evidence="3 4">
    <name type="scientific">Caproicibacterium argilliputei</name>
    <dbReference type="NCBI Taxonomy" id="3030016"/>
    <lineage>
        <taxon>Bacteria</taxon>
        <taxon>Bacillati</taxon>
        <taxon>Bacillota</taxon>
        <taxon>Clostridia</taxon>
        <taxon>Eubacteriales</taxon>
        <taxon>Oscillospiraceae</taxon>
        <taxon>Caproicibacterium</taxon>
    </lineage>
</organism>
<dbReference type="AlphaFoldDB" id="A0AA97H2M1"/>
<gene>
    <name evidence="3" type="primary">flgN</name>
    <name evidence="3" type="ORF">PXC00_08570</name>
</gene>
<evidence type="ECO:0000313" key="4">
    <source>
        <dbReference type="Proteomes" id="UP001300604"/>
    </source>
</evidence>
<dbReference type="KEGG" id="carl:PXC00_08570"/>
<accession>A0AA97H2M1</accession>
<keyword evidence="3" id="KW-0282">Flagellum</keyword>
<dbReference type="InterPro" id="IPR036679">
    <property type="entry name" value="FlgN-like_sf"/>
</dbReference>
<name>A0AA97H2M1_9FIRM</name>
<keyword evidence="3" id="KW-0966">Cell projection</keyword>
<sequence>MNPTFDEFLAATEACTKQIRAMLPMEQEKRQALISDDVPRMEKMMCEQQAAIMELENLDKERARLQGASGFAGMTATEILEQVSGEQREKFSACLSALRQSADQLRLYNQKATELAKASLQFWEGIGAGRDRAASRTTYGTYKQQASGWNEGSSLKIQI</sequence>
<evidence type="ECO:0000313" key="3">
    <source>
        <dbReference type="EMBL" id="WOC31278.1"/>
    </source>
</evidence>
<keyword evidence="2" id="KW-0175">Coiled coil</keyword>
<keyword evidence="3" id="KW-0969">Cilium</keyword>